<feature type="compositionally biased region" description="Polar residues" evidence="7">
    <location>
        <begin position="59"/>
        <end position="69"/>
    </location>
</feature>
<feature type="compositionally biased region" description="Low complexity" evidence="7">
    <location>
        <begin position="27"/>
        <end position="37"/>
    </location>
</feature>
<dbReference type="Gene3D" id="3.30.50.10">
    <property type="entry name" value="Erythroid Transcription Factor GATA-1, subunit A"/>
    <property type="match status" value="1"/>
</dbReference>
<keyword evidence="3 6" id="KW-0863">Zinc-finger</keyword>
<dbReference type="InterPro" id="IPR013088">
    <property type="entry name" value="Znf_NHR/GATA"/>
</dbReference>
<evidence type="ECO:0000256" key="7">
    <source>
        <dbReference type="SAM" id="MobiDB-lite"/>
    </source>
</evidence>
<keyword evidence="5" id="KW-0539">Nucleus</keyword>
<evidence type="ECO:0000256" key="1">
    <source>
        <dbReference type="ARBA" id="ARBA00004123"/>
    </source>
</evidence>
<protein>
    <recommendedName>
        <fullName evidence="8">GATA-type domain-containing protein</fullName>
    </recommendedName>
</protein>
<gene>
    <name evidence="9" type="ORF">AMATHDRAFT_70369</name>
</gene>
<dbReference type="GO" id="GO:0000122">
    <property type="term" value="P:negative regulation of transcription by RNA polymerase II"/>
    <property type="evidence" value="ECO:0007669"/>
    <property type="project" value="TreeGrafter"/>
</dbReference>
<feature type="compositionally biased region" description="Polar residues" evidence="7">
    <location>
        <begin position="38"/>
        <end position="49"/>
    </location>
</feature>
<organism evidence="9 10">
    <name type="scientific">Amanita thiersii Skay4041</name>
    <dbReference type="NCBI Taxonomy" id="703135"/>
    <lineage>
        <taxon>Eukaryota</taxon>
        <taxon>Fungi</taxon>
        <taxon>Dikarya</taxon>
        <taxon>Basidiomycota</taxon>
        <taxon>Agaricomycotina</taxon>
        <taxon>Agaricomycetes</taxon>
        <taxon>Agaricomycetidae</taxon>
        <taxon>Agaricales</taxon>
        <taxon>Pluteineae</taxon>
        <taxon>Amanitaceae</taxon>
        <taxon>Amanita</taxon>
    </lineage>
</organism>
<dbReference type="GO" id="GO:0005634">
    <property type="term" value="C:nucleus"/>
    <property type="evidence" value="ECO:0007669"/>
    <property type="project" value="UniProtKB-SubCell"/>
</dbReference>
<accession>A0A2A9NA61</accession>
<evidence type="ECO:0000313" key="10">
    <source>
        <dbReference type="Proteomes" id="UP000242287"/>
    </source>
</evidence>
<evidence type="ECO:0000256" key="3">
    <source>
        <dbReference type="ARBA" id="ARBA00022771"/>
    </source>
</evidence>
<evidence type="ECO:0000256" key="5">
    <source>
        <dbReference type="ARBA" id="ARBA00023242"/>
    </source>
</evidence>
<dbReference type="SUPFAM" id="SSF57716">
    <property type="entry name" value="Glucocorticoid receptor-like (DNA-binding domain)"/>
    <property type="match status" value="1"/>
</dbReference>
<dbReference type="InterPro" id="IPR000679">
    <property type="entry name" value="Znf_GATA"/>
</dbReference>
<dbReference type="EMBL" id="KZ302222">
    <property type="protein sequence ID" value="PFH46204.1"/>
    <property type="molecule type" value="Genomic_DNA"/>
</dbReference>
<feature type="region of interest" description="Disordered" evidence="7">
    <location>
        <begin position="20"/>
        <end position="87"/>
    </location>
</feature>
<dbReference type="GO" id="GO:0008270">
    <property type="term" value="F:zinc ion binding"/>
    <property type="evidence" value="ECO:0007669"/>
    <property type="project" value="UniProtKB-KW"/>
</dbReference>
<name>A0A2A9NA61_9AGAR</name>
<sequence length="140" mass="14878">MSPVVVEQSPVMSVHTAITRMQQQFKSNPSSDDSSSPVETRSANVNSAAQPGASEDLGPSNNGSSTAASRPSCANCGTQSTPLWRRDGEGNTICNACGKYITTFSSCIRQSPHALGSLYGIAMHVSTRVACPFHNHFRFL</sequence>
<evidence type="ECO:0000256" key="6">
    <source>
        <dbReference type="PROSITE-ProRule" id="PRU00094"/>
    </source>
</evidence>
<evidence type="ECO:0000313" key="9">
    <source>
        <dbReference type="EMBL" id="PFH46204.1"/>
    </source>
</evidence>
<dbReference type="SMART" id="SM00401">
    <property type="entry name" value="ZnF_GATA"/>
    <property type="match status" value="1"/>
</dbReference>
<dbReference type="PANTHER" id="PTHR10071:SF281">
    <property type="entry name" value="BOX A-BINDING FACTOR-RELATED"/>
    <property type="match status" value="1"/>
</dbReference>
<dbReference type="GO" id="GO:0045944">
    <property type="term" value="P:positive regulation of transcription by RNA polymerase II"/>
    <property type="evidence" value="ECO:0007669"/>
    <property type="project" value="TreeGrafter"/>
</dbReference>
<dbReference type="STRING" id="703135.A0A2A9NA61"/>
<comment type="subcellular location">
    <subcellularLocation>
        <location evidence="1">Nucleus</location>
    </subcellularLocation>
</comment>
<dbReference type="CDD" id="cd00202">
    <property type="entry name" value="ZnF_GATA"/>
    <property type="match status" value="1"/>
</dbReference>
<dbReference type="OrthoDB" id="515401at2759"/>
<evidence type="ECO:0000259" key="8">
    <source>
        <dbReference type="PROSITE" id="PS50114"/>
    </source>
</evidence>
<reference evidence="9 10" key="1">
    <citation type="submission" date="2014-02" db="EMBL/GenBank/DDBJ databases">
        <title>Transposable element dynamics among asymbiotic and ectomycorrhizal Amanita fungi.</title>
        <authorList>
            <consortium name="DOE Joint Genome Institute"/>
            <person name="Hess J."/>
            <person name="Skrede I."/>
            <person name="Wolfe B."/>
            <person name="LaButti K."/>
            <person name="Ohm R.A."/>
            <person name="Grigoriev I.V."/>
            <person name="Pringle A."/>
        </authorList>
    </citation>
    <scope>NUCLEOTIDE SEQUENCE [LARGE SCALE GENOMIC DNA]</scope>
    <source>
        <strain evidence="9 10">SKay4041</strain>
    </source>
</reference>
<dbReference type="GO" id="GO:0000981">
    <property type="term" value="F:DNA-binding transcription factor activity, RNA polymerase II-specific"/>
    <property type="evidence" value="ECO:0007669"/>
    <property type="project" value="TreeGrafter"/>
</dbReference>
<dbReference type="Pfam" id="PF00320">
    <property type="entry name" value="GATA"/>
    <property type="match status" value="1"/>
</dbReference>
<dbReference type="PANTHER" id="PTHR10071">
    <property type="entry name" value="TRANSCRIPTION FACTOR GATA FAMILY MEMBER"/>
    <property type="match status" value="1"/>
</dbReference>
<dbReference type="PROSITE" id="PS50114">
    <property type="entry name" value="GATA_ZN_FINGER_2"/>
    <property type="match status" value="1"/>
</dbReference>
<keyword evidence="4" id="KW-0862">Zinc</keyword>
<dbReference type="GO" id="GO:0000978">
    <property type="term" value="F:RNA polymerase II cis-regulatory region sequence-specific DNA binding"/>
    <property type="evidence" value="ECO:0007669"/>
    <property type="project" value="TreeGrafter"/>
</dbReference>
<dbReference type="PRINTS" id="PR00619">
    <property type="entry name" value="GATAZNFINGER"/>
</dbReference>
<dbReference type="Proteomes" id="UP000242287">
    <property type="component" value="Unassembled WGS sequence"/>
</dbReference>
<feature type="domain" description="GATA-type" evidence="8">
    <location>
        <begin position="72"/>
        <end position="100"/>
    </location>
</feature>
<keyword evidence="10" id="KW-1185">Reference proteome</keyword>
<proteinExistence type="predicted"/>
<dbReference type="AlphaFoldDB" id="A0A2A9NA61"/>
<dbReference type="InterPro" id="IPR039355">
    <property type="entry name" value="Transcription_factor_GATA"/>
</dbReference>
<evidence type="ECO:0000256" key="2">
    <source>
        <dbReference type="ARBA" id="ARBA00022723"/>
    </source>
</evidence>
<dbReference type="PROSITE" id="PS00344">
    <property type="entry name" value="GATA_ZN_FINGER_1"/>
    <property type="match status" value="1"/>
</dbReference>
<keyword evidence="2" id="KW-0479">Metal-binding</keyword>
<evidence type="ECO:0000256" key="4">
    <source>
        <dbReference type="ARBA" id="ARBA00022833"/>
    </source>
</evidence>